<dbReference type="Pfam" id="PF00342">
    <property type="entry name" value="PGI"/>
    <property type="match status" value="1"/>
</dbReference>
<dbReference type="GO" id="GO:0006094">
    <property type="term" value="P:gluconeogenesis"/>
    <property type="evidence" value="ECO:0007669"/>
    <property type="project" value="UniProtKB-KW"/>
</dbReference>
<keyword evidence="12" id="KW-0324">Glycolysis</keyword>
<dbReference type="GO" id="GO:0005737">
    <property type="term" value="C:cytoplasm"/>
    <property type="evidence" value="ECO:0007669"/>
    <property type="project" value="UniProtKB-SubCell"/>
</dbReference>
<dbReference type="NCBIfam" id="NF007080">
    <property type="entry name" value="PRK09533.1"/>
    <property type="match status" value="1"/>
</dbReference>
<dbReference type="GO" id="GO:0004347">
    <property type="term" value="F:glucose-6-phosphate isomerase activity"/>
    <property type="evidence" value="ECO:0007669"/>
    <property type="project" value="UniProtKB-EC"/>
</dbReference>
<dbReference type="PROSITE" id="PS01054">
    <property type="entry name" value="TRANSALDOLASE_1"/>
    <property type="match status" value="1"/>
</dbReference>
<dbReference type="EMBL" id="CP003811">
    <property type="protein sequence ID" value="AIQ90486.1"/>
    <property type="molecule type" value="Genomic_DNA"/>
</dbReference>
<dbReference type="InterPro" id="IPR046348">
    <property type="entry name" value="SIS_dom_sf"/>
</dbReference>
<dbReference type="Pfam" id="PF00923">
    <property type="entry name" value="TAL_FSA"/>
    <property type="match status" value="1"/>
</dbReference>
<comment type="function">
    <text evidence="1 11">Transaldolase is important for the balance of metabolites in the pentose-phosphate pathway.</text>
</comment>
<keyword evidence="12 13" id="KW-0413">Isomerase</keyword>
<comment type="subcellular location">
    <subcellularLocation>
        <location evidence="2 11">Cytoplasm</location>
    </subcellularLocation>
</comment>
<keyword evidence="9 11" id="KW-0704">Schiff base</keyword>
<comment type="catalytic activity">
    <reaction evidence="10 11">
        <text>D-sedoheptulose 7-phosphate + D-glyceraldehyde 3-phosphate = D-erythrose 4-phosphate + beta-D-fructose 6-phosphate</text>
        <dbReference type="Rhea" id="RHEA:17053"/>
        <dbReference type="ChEBI" id="CHEBI:16897"/>
        <dbReference type="ChEBI" id="CHEBI:57483"/>
        <dbReference type="ChEBI" id="CHEBI:57634"/>
        <dbReference type="ChEBI" id="CHEBI:59776"/>
        <dbReference type="EC" id="2.2.1.2"/>
    </reaction>
</comment>
<reference evidence="13 14" key="1">
    <citation type="journal article" date="2014" name="PLoS ONE">
        <title>Genome Information of Methylobacterium oryzae, a Plant-Probiotic Methylotroph in the Phyllosphere.</title>
        <authorList>
            <person name="Kwak M.J."/>
            <person name="Jeong H."/>
            <person name="Madhaiyan M."/>
            <person name="Lee Y."/>
            <person name="Sa T.M."/>
            <person name="Oh T.K."/>
            <person name="Kim J.F."/>
        </authorList>
    </citation>
    <scope>NUCLEOTIDE SEQUENCE [LARGE SCALE GENOMIC DNA]</scope>
    <source>
        <strain evidence="13 14">CBMB20</strain>
    </source>
</reference>
<comment type="pathway">
    <text evidence="12">Carbohydrate degradation; glycolysis; D-glyceraldehyde 3-phosphate and glycerone phosphate from D-glucose: step 2/4.</text>
</comment>
<evidence type="ECO:0000256" key="10">
    <source>
        <dbReference type="ARBA" id="ARBA00048810"/>
    </source>
</evidence>
<dbReference type="CDD" id="cd05015">
    <property type="entry name" value="SIS_PGI_1"/>
    <property type="match status" value="1"/>
</dbReference>
<dbReference type="AlphaFoldDB" id="A0A089NRD0"/>
<keyword evidence="14" id="KW-1185">Reference proteome</keyword>
<dbReference type="NCBIfam" id="NF002881">
    <property type="entry name" value="PRK03343.1"/>
    <property type="match status" value="1"/>
</dbReference>
<dbReference type="InterPro" id="IPR001672">
    <property type="entry name" value="G6P_Isomerase"/>
</dbReference>
<dbReference type="SUPFAM" id="SSF51569">
    <property type="entry name" value="Aldolase"/>
    <property type="match status" value="1"/>
</dbReference>
<sequence length="948" mass="101485">MNALKALHDAQDQAVWLDFVARGFIQKGELKQLVERDGLRGVTSNPSIFEKAIGHSDEYDDSLKAVQVTGDSRVIDLYEGLAIADIQAAADVLRPVYEASDGADGYVSLEVSPYLALDTEETLAEARRLHKAVARDNLMVKVPATPEGIPAIRQLTSEGISINVTLLFSQEAYEAVARAFIDGLDARAKAGHDVSKVASVASFFISRIDVLVDKRLDEKIAEANDPDEKFALEQLKGKVAIANAKLAYQRYKRIFAESKWTALAEKGAKAQRLLWASTGTKNKAYSDVLYVEELIGPNTVNTMPPATMDAFRDHGVVRATIEEDVPGAEAVMAKLARSGIDIEAVAEQLVKEGVQLFIDAADNLLGAVAGKRTALLGHRLDGQSLVMDDTLAAEAKKTVESWRASGSIRRLWAGDASVWSGHDEANWLGWLHIVEEELEKAADYAAFSDWVKAEGFTDVVVLGMGGSSLGPEVLSLTYGQREGFPKLQILDSTHPDQVRALEASIDLAKTLFIVASKSGSTLEPNVFRDYFLARAKDVLGDRAGDHFVAVTDPGSDMERAAKADGFKRIFYGVKQIGGRYSVLSAFGLVPAAAMGLDVKALLETARIMVRSCGPAVPPAQNPGVLLGTAMGAAALAGRDKVTIVASPAIASFGAWAEQLIAESTGKQGKGLVPVDGEPVGVPAVYGHDRFFIYLRLDGNAEAAQDEALRALERDGHPIARITLDSVEQLPQEFYRLEMATAVAGAVIGINPFDQPDVEASKVETKKLFAEAEASGALPAETPLFSDDAIALYADPQNADGLKQATDGLEPALKAQIARLKDGDYLGLLAYVPRNAEAADILQEARIAVRDTRKVATCLEFGPRFLHSTGQAYKGGPDTGVFLQITADPSQDLPIPGRSLGFATVVAAQARGDFAVLAERGRRALRVHIKGDLEAGLKRIAAALKAAVA</sequence>
<evidence type="ECO:0000313" key="14">
    <source>
        <dbReference type="Proteomes" id="UP000029492"/>
    </source>
</evidence>
<dbReference type="NCBIfam" id="TIGR00876">
    <property type="entry name" value="tal_mycobact"/>
    <property type="match status" value="1"/>
</dbReference>
<dbReference type="UniPathway" id="UPA00109">
    <property type="reaction ID" value="UER00181"/>
</dbReference>
<dbReference type="PANTHER" id="PTHR10683:SF31">
    <property type="entry name" value="TRANSALDOLASE"/>
    <property type="match status" value="1"/>
</dbReference>
<accession>A0A089NRD0</accession>
<evidence type="ECO:0000256" key="3">
    <source>
        <dbReference type="ARBA" id="ARBA00004857"/>
    </source>
</evidence>
<dbReference type="HAMAP" id="MF_00493">
    <property type="entry name" value="Transaldolase_2"/>
    <property type="match status" value="1"/>
</dbReference>
<evidence type="ECO:0000256" key="9">
    <source>
        <dbReference type="ARBA" id="ARBA00023270"/>
    </source>
</evidence>
<dbReference type="CDD" id="cd05798">
    <property type="entry name" value="SIS_TAL_PGI"/>
    <property type="match status" value="1"/>
</dbReference>
<dbReference type="eggNOG" id="COG0176">
    <property type="taxonomic scope" value="Bacteria"/>
</dbReference>
<proteinExistence type="inferred from homology"/>
<dbReference type="PANTHER" id="PTHR10683">
    <property type="entry name" value="TRANSALDOLASE"/>
    <property type="match status" value="1"/>
</dbReference>
<dbReference type="GO" id="GO:0004801">
    <property type="term" value="F:transaldolase activity"/>
    <property type="evidence" value="ECO:0007669"/>
    <property type="project" value="UniProtKB-UniRule"/>
</dbReference>
<comment type="similarity">
    <text evidence="4 11">Belongs to the transaldolase family. Type 2 subfamily.</text>
</comment>
<dbReference type="GO" id="GO:0006096">
    <property type="term" value="P:glycolytic process"/>
    <property type="evidence" value="ECO:0007669"/>
    <property type="project" value="UniProtKB-UniPathway"/>
</dbReference>
<comment type="similarity">
    <text evidence="12">Belongs to the GPI family.</text>
</comment>
<evidence type="ECO:0000256" key="2">
    <source>
        <dbReference type="ARBA" id="ARBA00004496"/>
    </source>
</evidence>
<dbReference type="HOGENOM" id="CLU_013922_0_0_5"/>
<dbReference type="PROSITE" id="PS00958">
    <property type="entry name" value="TRANSALDOLASE_2"/>
    <property type="match status" value="1"/>
</dbReference>
<dbReference type="GO" id="GO:0006098">
    <property type="term" value="P:pentose-phosphate shunt"/>
    <property type="evidence" value="ECO:0007669"/>
    <property type="project" value="UniProtKB-UniRule"/>
</dbReference>
<dbReference type="STRING" id="693986.MOC_2731"/>
<dbReference type="UniPathway" id="UPA00115">
    <property type="reaction ID" value="UER00414"/>
</dbReference>
<dbReference type="EC" id="2.2.1.2" evidence="5 11"/>
<evidence type="ECO:0000256" key="1">
    <source>
        <dbReference type="ARBA" id="ARBA00003518"/>
    </source>
</evidence>
<evidence type="ECO:0000256" key="8">
    <source>
        <dbReference type="ARBA" id="ARBA00023126"/>
    </source>
</evidence>
<dbReference type="Proteomes" id="UP000029492">
    <property type="component" value="Chromosome"/>
</dbReference>
<dbReference type="CDD" id="cd00955">
    <property type="entry name" value="Transaldolase_like"/>
    <property type="match status" value="1"/>
</dbReference>
<dbReference type="SUPFAM" id="SSF53697">
    <property type="entry name" value="SIS domain"/>
    <property type="match status" value="1"/>
</dbReference>
<dbReference type="PROSITE" id="PS51463">
    <property type="entry name" value="P_GLUCOSE_ISOMERASE_3"/>
    <property type="match status" value="1"/>
</dbReference>
<evidence type="ECO:0000256" key="7">
    <source>
        <dbReference type="ARBA" id="ARBA00022679"/>
    </source>
</evidence>
<dbReference type="InterPro" id="IPR013785">
    <property type="entry name" value="Aldolase_TIM"/>
</dbReference>
<dbReference type="eggNOG" id="COG0166">
    <property type="taxonomic scope" value="Bacteria"/>
</dbReference>
<keyword evidence="6 11" id="KW-0963">Cytoplasm</keyword>
<comment type="pathway">
    <text evidence="3 11">Carbohydrate degradation; pentose phosphate pathway; D-glyceraldehyde 3-phosphate and beta-D-fructose 6-phosphate from D-ribose 5-phosphate and D-xylulose 5-phosphate (non-oxidative stage): step 2/3.</text>
</comment>
<keyword evidence="7 11" id="KW-0808">Transferase</keyword>
<dbReference type="InterPro" id="IPR018225">
    <property type="entry name" value="Transaldolase_AS"/>
</dbReference>
<name>A0A089NRD0_9HYPH</name>
<dbReference type="InterPro" id="IPR004732">
    <property type="entry name" value="Transaldolase_2"/>
</dbReference>
<evidence type="ECO:0000256" key="5">
    <source>
        <dbReference type="ARBA" id="ARBA00013151"/>
    </source>
</evidence>
<dbReference type="Gene3D" id="3.20.20.70">
    <property type="entry name" value="Aldolase class I"/>
    <property type="match status" value="1"/>
</dbReference>
<dbReference type="GO" id="GO:0097367">
    <property type="term" value="F:carbohydrate derivative binding"/>
    <property type="evidence" value="ECO:0007669"/>
    <property type="project" value="InterPro"/>
</dbReference>
<dbReference type="Gene3D" id="3.40.50.10490">
    <property type="entry name" value="Glucose-6-phosphate isomerase like protein, domain 1"/>
    <property type="match status" value="3"/>
</dbReference>
<gene>
    <name evidence="11" type="primary">tal</name>
    <name evidence="13" type="ORF">MOC_2731</name>
</gene>
<keyword evidence="8 11" id="KW-0570">Pentose shunt</keyword>
<dbReference type="InterPro" id="IPR001585">
    <property type="entry name" value="TAL/FSA"/>
</dbReference>
<evidence type="ECO:0000256" key="11">
    <source>
        <dbReference type="HAMAP-Rule" id="MF_00493"/>
    </source>
</evidence>
<evidence type="ECO:0000313" key="13">
    <source>
        <dbReference type="EMBL" id="AIQ90486.1"/>
    </source>
</evidence>
<dbReference type="KEGG" id="mor:MOC_2731"/>
<feature type="active site" description="Schiff-base intermediate with substrate" evidence="11">
    <location>
        <position position="141"/>
    </location>
</feature>
<protein>
    <recommendedName>
        <fullName evidence="5 11">Transaldolase</fullName>
        <ecNumber evidence="5 11">2.2.1.2</ecNumber>
    </recommendedName>
</protein>
<evidence type="ECO:0000256" key="6">
    <source>
        <dbReference type="ARBA" id="ARBA00022490"/>
    </source>
</evidence>
<keyword evidence="12" id="KW-0312">Gluconeogenesis</keyword>
<comment type="catalytic activity">
    <reaction evidence="12">
        <text>alpha-D-glucose 6-phosphate = beta-D-fructose 6-phosphate</text>
        <dbReference type="Rhea" id="RHEA:11816"/>
        <dbReference type="ChEBI" id="CHEBI:57634"/>
        <dbReference type="ChEBI" id="CHEBI:58225"/>
        <dbReference type="EC" id="5.3.1.9"/>
    </reaction>
</comment>
<evidence type="ECO:0000256" key="4">
    <source>
        <dbReference type="ARBA" id="ARBA00008426"/>
    </source>
</evidence>
<dbReference type="RefSeq" id="WP_043757543.1">
    <property type="nucleotide sequence ID" value="NZ_CP003811.1"/>
</dbReference>
<dbReference type="InterPro" id="IPR035476">
    <property type="entry name" value="SIS_PGI_1"/>
</dbReference>
<evidence type="ECO:0000256" key="12">
    <source>
        <dbReference type="RuleBase" id="RU000612"/>
    </source>
</evidence>
<organism evidence="13 14">
    <name type="scientific">Methylobacterium oryzae CBMB20</name>
    <dbReference type="NCBI Taxonomy" id="693986"/>
    <lineage>
        <taxon>Bacteria</taxon>
        <taxon>Pseudomonadati</taxon>
        <taxon>Pseudomonadota</taxon>
        <taxon>Alphaproteobacteria</taxon>
        <taxon>Hyphomicrobiales</taxon>
        <taxon>Methylobacteriaceae</taxon>
        <taxon>Methylobacterium</taxon>
    </lineage>
</organism>
<dbReference type="PRINTS" id="PR00662">
    <property type="entry name" value="G6PISOMERASE"/>
</dbReference>